<evidence type="ECO:0000256" key="1">
    <source>
        <dbReference type="ARBA" id="ARBA00007768"/>
    </source>
</evidence>
<name>F8NG29_SERL9</name>
<accession>F8NG29</accession>
<dbReference type="HAMAP" id="MF_00795">
    <property type="entry name" value="CutC"/>
    <property type="match status" value="1"/>
</dbReference>
<evidence type="ECO:0000256" key="2">
    <source>
        <dbReference type="ARBA" id="ARBA00019014"/>
    </source>
</evidence>
<dbReference type="GeneID" id="18817183"/>
<reference evidence="3" key="1">
    <citation type="submission" date="2011-04" db="EMBL/GenBank/DDBJ databases">
        <title>Evolution of plant cell wall degrading machinery underlies the functional diversity of forest fungi.</title>
        <authorList>
            <consortium name="US DOE Joint Genome Institute (JGI-PGF)"/>
            <person name="Eastwood D.C."/>
            <person name="Floudas D."/>
            <person name="Binder M."/>
            <person name="Majcherczyk A."/>
            <person name="Schneider P."/>
            <person name="Aerts A."/>
            <person name="Asiegbu F.O."/>
            <person name="Baker S.E."/>
            <person name="Barry K."/>
            <person name="Bendiksby M."/>
            <person name="Blumentritt M."/>
            <person name="Coutinho P.M."/>
            <person name="Cullen D."/>
            <person name="Cullen D."/>
            <person name="Gathman A."/>
            <person name="Goodell B."/>
            <person name="Henrissat B."/>
            <person name="Ihrmark K."/>
            <person name="Kauserud H."/>
            <person name="Kohler A."/>
            <person name="LaButti K."/>
            <person name="Lapidus A."/>
            <person name="Lavin J.L."/>
            <person name="Lee Y.-H."/>
            <person name="Lindquist E."/>
            <person name="Lilly W."/>
            <person name="Lucas S."/>
            <person name="Morin E."/>
            <person name="Murat C."/>
            <person name="Oguiza J.A."/>
            <person name="Park J."/>
            <person name="Pisabarro A.G."/>
            <person name="Riley R."/>
            <person name="Rosling A."/>
            <person name="Salamov A."/>
            <person name="Schmidt O."/>
            <person name="Schmutz J."/>
            <person name="Skrede I."/>
            <person name="Stenlid J."/>
            <person name="Wiebenga A."/>
            <person name="Xie X."/>
            <person name="Kues U."/>
            <person name="Hibbett D.S."/>
            <person name="Hoffmeister D."/>
            <person name="Hogberg N."/>
            <person name="Martin F."/>
            <person name="Grigoriev I.V."/>
            <person name="Watkinson S.C."/>
        </authorList>
    </citation>
    <scope>NUCLEOTIDE SEQUENCE</scope>
    <source>
        <strain evidence="3">S7.9</strain>
    </source>
</reference>
<dbReference type="InterPro" id="IPR005627">
    <property type="entry name" value="CutC-like"/>
</dbReference>
<dbReference type="InterPro" id="IPR036822">
    <property type="entry name" value="CutC-like_dom_sf"/>
</dbReference>
<dbReference type="AlphaFoldDB" id="F8NG29"/>
<dbReference type="EMBL" id="GL945428">
    <property type="protein sequence ID" value="EGO30999.1"/>
    <property type="molecule type" value="Genomic_DNA"/>
</dbReference>
<dbReference type="SUPFAM" id="SSF110395">
    <property type="entry name" value="CutC-like"/>
    <property type="match status" value="1"/>
</dbReference>
<organism>
    <name type="scientific">Serpula lacrymans var. lacrymans (strain S7.9)</name>
    <name type="common">Dry rot fungus</name>
    <dbReference type="NCBI Taxonomy" id="578457"/>
    <lineage>
        <taxon>Eukaryota</taxon>
        <taxon>Fungi</taxon>
        <taxon>Dikarya</taxon>
        <taxon>Basidiomycota</taxon>
        <taxon>Agaricomycotina</taxon>
        <taxon>Agaricomycetes</taxon>
        <taxon>Agaricomycetidae</taxon>
        <taxon>Boletales</taxon>
        <taxon>Coniophorineae</taxon>
        <taxon>Serpulaceae</taxon>
        <taxon>Serpula</taxon>
    </lineage>
</organism>
<dbReference type="OrthoDB" id="7392499at2759"/>
<gene>
    <name evidence="3" type="ORF">SERLADRAFT_455498</name>
</gene>
<dbReference type="Pfam" id="PF03932">
    <property type="entry name" value="CutC"/>
    <property type="match status" value="1"/>
</dbReference>
<dbReference type="GO" id="GO:0005507">
    <property type="term" value="F:copper ion binding"/>
    <property type="evidence" value="ECO:0007669"/>
    <property type="project" value="TreeGrafter"/>
</dbReference>
<dbReference type="Gene3D" id="3.20.20.380">
    <property type="entry name" value="Copper homeostasis (CutC) domain"/>
    <property type="match status" value="1"/>
</dbReference>
<dbReference type="RefSeq" id="XP_007312883.1">
    <property type="nucleotide sequence ID" value="XM_007312821.1"/>
</dbReference>
<dbReference type="PANTHER" id="PTHR12598">
    <property type="entry name" value="COPPER HOMEOSTASIS PROTEIN CUTC"/>
    <property type="match status" value="1"/>
</dbReference>
<evidence type="ECO:0000313" key="3">
    <source>
        <dbReference type="EMBL" id="EGO30999.1"/>
    </source>
</evidence>
<dbReference type="Proteomes" id="UP000008064">
    <property type="component" value="Unassembled WGS sequence"/>
</dbReference>
<dbReference type="PANTHER" id="PTHR12598:SF0">
    <property type="entry name" value="COPPER HOMEOSTASIS PROTEIN CUTC HOMOLOG"/>
    <property type="match status" value="1"/>
</dbReference>
<comment type="similarity">
    <text evidence="1">Belongs to the CutC family.</text>
</comment>
<proteinExistence type="inferred from homology"/>
<dbReference type="KEGG" id="sla:SERLADRAFT_455498"/>
<dbReference type="HOGENOM" id="CLU_050555_3_2_1"/>
<sequence>MAADTTSKVKILLEVCVDSVESALAAVRGGADRLEVCGNLGFGGGTTPSIGLLRSIQSATPGIPIMAMVRPRVGDFLYSTSEIEVMLEDIRAFKRHSVQGVVFGVLTEEGSIDVEKTKLLVGEASPLEVCFHRAFDLTGDVYRAFGDILSISGITRILTSGQGVSAPASLEVLASLMQSAKSQSETPGLRQLRILPGSGINASSIKKVCDVLLPQGLREVHLSGGQWIDGNMAFRPGGMGMGAGGDREWAIWRTSEESVQAVRTFLDSL</sequence>
<protein>
    <recommendedName>
        <fullName evidence="2">Copper homeostasis protein cutC homolog</fullName>
    </recommendedName>
</protein>